<dbReference type="AlphaFoldDB" id="A0A0C3DWH8"/>
<name>A0A0C3DWH8_9AGAM</name>
<dbReference type="EMBL" id="KN822061">
    <property type="protein sequence ID" value="KIM60539.1"/>
    <property type="molecule type" value="Genomic_DNA"/>
</dbReference>
<dbReference type="HOGENOM" id="CLU_2813928_0_0_1"/>
<keyword evidence="2" id="KW-1185">Reference proteome</keyword>
<dbReference type="Proteomes" id="UP000053989">
    <property type="component" value="Unassembled WGS sequence"/>
</dbReference>
<protein>
    <submittedName>
        <fullName evidence="1">Uncharacterized protein</fullName>
    </submittedName>
</protein>
<evidence type="ECO:0000313" key="2">
    <source>
        <dbReference type="Proteomes" id="UP000053989"/>
    </source>
</evidence>
<reference evidence="1 2" key="1">
    <citation type="submission" date="2014-04" db="EMBL/GenBank/DDBJ databases">
        <authorList>
            <consortium name="DOE Joint Genome Institute"/>
            <person name="Kuo A."/>
            <person name="Kohler A."/>
            <person name="Nagy L.G."/>
            <person name="Floudas D."/>
            <person name="Copeland A."/>
            <person name="Barry K.W."/>
            <person name="Cichocki N."/>
            <person name="Veneault-Fourrey C."/>
            <person name="LaButti K."/>
            <person name="Lindquist E.A."/>
            <person name="Lipzen A."/>
            <person name="Lundell T."/>
            <person name="Morin E."/>
            <person name="Murat C."/>
            <person name="Sun H."/>
            <person name="Tunlid A."/>
            <person name="Henrissat B."/>
            <person name="Grigoriev I.V."/>
            <person name="Hibbett D.S."/>
            <person name="Martin F."/>
            <person name="Nordberg H.P."/>
            <person name="Cantor M.N."/>
            <person name="Hua S.X."/>
        </authorList>
    </citation>
    <scope>NUCLEOTIDE SEQUENCE [LARGE SCALE GENOMIC DNA]</scope>
    <source>
        <strain evidence="1 2">Foug A</strain>
    </source>
</reference>
<reference evidence="2" key="2">
    <citation type="submission" date="2015-01" db="EMBL/GenBank/DDBJ databases">
        <title>Evolutionary Origins and Diversification of the Mycorrhizal Mutualists.</title>
        <authorList>
            <consortium name="DOE Joint Genome Institute"/>
            <consortium name="Mycorrhizal Genomics Consortium"/>
            <person name="Kohler A."/>
            <person name="Kuo A."/>
            <person name="Nagy L.G."/>
            <person name="Floudas D."/>
            <person name="Copeland A."/>
            <person name="Barry K.W."/>
            <person name="Cichocki N."/>
            <person name="Veneault-Fourrey C."/>
            <person name="LaButti K."/>
            <person name="Lindquist E.A."/>
            <person name="Lipzen A."/>
            <person name="Lundell T."/>
            <person name="Morin E."/>
            <person name="Murat C."/>
            <person name="Riley R."/>
            <person name="Ohm R."/>
            <person name="Sun H."/>
            <person name="Tunlid A."/>
            <person name="Henrissat B."/>
            <person name="Grigoriev I.V."/>
            <person name="Hibbett D.S."/>
            <person name="Martin F."/>
        </authorList>
    </citation>
    <scope>NUCLEOTIDE SEQUENCE [LARGE SCALE GENOMIC DNA]</scope>
    <source>
        <strain evidence="2">Foug A</strain>
    </source>
</reference>
<dbReference type="InParanoid" id="A0A0C3DWH8"/>
<organism evidence="1 2">
    <name type="scientific">Scleroderma citrinum Foug A</name>
    <dbReference type="NCBI Taxonomy" id="1036808"/>
    <lineage>
        <taxon>Eukaryota</taxon>
        <taxon>Fungi</taxon>
        <taxon>Dikarya</taxon>
        <taxon>Basidiomycota</taxon>
        <taxon>Agaricomycotina</taxon>
        <taxon>Agaricomycetes</taxon>
        <taxon>Agaricomycetidae</taxon>
        <taxon>Boletales</taxon>
        <taxon>Sclerodermatineae</taxon>
        <taxon>Sclerodermataceae</taxon>
        <taxon>Scleroderma</taxon>
    </lineage>
</organism>
<sequence length="67" mass="7339">MVNFGLSRTVANLRMLPECSPVVPRNVGFRFSGHEGDTDMEAQLEAQIVLTRSDGTIRASSVINSLF</sequence>
<evidence type="ECO:0000313" key="1">
    <source>
        <dbReference type="EMBL" id="KIM60539.1"/>
    </source>
</evidence>
<accession>A0A0C3DWH8</accession>
<proteinExistence type="predicted"/>
<gene>
    <name evidence="1" type="ORF">SCLCIDRAFT_26580</name>
</gene>